<accession>A0A3L7JYB1</accession>
<sequence length="128" mass="14925">MKIIQKVTVKQVLTENSKQKLLGDYEKRKFQLGKECDQLRFELKKLEKTKKYASNNLKGHFEKEIESRQEKIKLVDFQIDQLHILPLGSELKDQEIQSVIDVQIGDNWDDISAGKTLIIEDGVIKDIR</sequence>
<protein>
    <recommendedName>
        <fullName evidence="3">YlqD protein</fullName>
    </recommendedName>
</protein>
<dbReference type="Proteomes" id="UP000276770">
    <property type="component" value="Unassembled WGS sequence"/>
</dbReference>
<dbReference type="InterPro" id="IPR021297">
    <property type="entry name" value="YlqD"/>
</dbReference>
<dbReference type="Pfam" id="PF11068">
    <property type="entry name" value="YlqD"/>
    <property type="match status" value="1"/>
</dbReference>
<name>A0A3L7JYB1_9BACI</name>
<proteinExistence type="predicted"/>
<organism evidence="1 2">
    <name type="scientific">Falsibacillus albus</name>
    <dbReference type="NCBI Taxonomy" id="2478915"/>
    <lineage>
        <taxon>Bacteria</taxon>
        <taxon>Bacillati</taxon>
        <taxon>Bacillota</taxon>
        <taxon>Bacilli</taxon>
        <taxon>Bacillales</taxon>
        <taxon>Bacillaceae</taxon>
        <taxon>Falsibacillus</taxon>
    </lineage>
</organism>
<dbReference type="RefSeq" id="WP_121680292.1">
    <property type="nucleotide sequence ID" value="NZ_RCVZ01000005.1"/>
</dbReference>
<dbReference type="EMBL" id="RCVZ01000005">
    <property type="protein sequence ID" value="RLQ95766.1"/>
    <property type="molecule type" value="Genomic_DNA"/>
</dbReference>
<evidence type="ECO:0008006" key="3">
    <source>
        <dbReference type="Google" id="ProtNLM"/>
    </source>
</evidence>
<dbReference type="Gene3D" id="6.10.140.1110">
    <property type="match status" value="1"/>
</dbReference>
<dbReference type="AlphaFoldDB" id="A0A3L7JYB1"/>
<comment type="caution">
    <text evidence="1">The sequence shown here is derived from an EMBL/GenBank/DDBJ whole genome shotgun (WGS) entry which is preliminary data.</text>
</comment>
<gene>
    <name evidence="1" type="ORF">D9X91_09080</name>
</gene>
<evidence type="ECO:0000313" key="2">
    <source>
        <dbReference type="Proteomes" id="UP000276770"/>
    </source>
</evidence>
<dbReference type="OrthoDB" id="2375961at2"/>
<keyword evidence="2" id="KW-1185">Reference proteome</keyword>
<reference evidence="1 2" key="1">
    <citation type="submission" date="2018-10" db="EMBL/GenBank/DDBJ databases">
        <title>Falsibacillus sp. genome draft.</title>
        <authorList>
            <person name="Shi S."/>
        </authorList>
    </citation>
    <scope>NUCLEOTIDE SEQUENCE [LARGE SCALE GENOMIC DNA]</scope>
    <source>
        <strain evidence="1 2">GY 10110</strain>
    </source>
</reference>
<evidence type="ECO:0000313" key="1">
    <source>
        <dbReference type="EMBL" id="RLQ95766.1"/>
    </source>
</evidence>